<feature type="transmembrane region" description="Helical" evidence="8">
    <location>
        <begin position="225"/>
        <end position="253"/>
    </location>
</feature>
<evidence type="ECO:0000256" key="2">
    <source>
        <dbReference type="ARBA" id="ARBA00009773"/>
    </source>
</evidence>
<feature type="transmembrane region" description="Helical" evidence="8">
    <location>
        <begin position="259"/>
        <end position="277"/>
    </location>
</feature>
<accession>A0ABQ3V208</accession>
<evidence type="ECO:0000256" key="6">
    <source>
        <dbReference type="ARBA" id="ARBA00022989"/>
    </source>
</evidence>
<dbReference type="InterPro" id="IPR002549">
    <property type="entry name" value="AI-2E-like"/>
</dbReference>
<comment type="similarity">
    <text evidence="2">Belongs to the autoinducer-2 exporter (AI-2E) (TC 2.A.86) family.</text>
</comment>
<dbReference type="PANTHER" id="PTHR21716">
    <property type="entry name" value="TRANSMEMBRANE PROTEIN"/>
    <property type="match status" value="1"/>
</dbReference>
<keyword evidence="4" id="KW-1003">Cell membrane</keyword>
<dbReference type="Proteomes" id="UP000654345">
    <property type="component" value="Unassembled WGS sequence"/>
</dbReference>
<keyword evidence="3" id="KW-0813">Transport</keyword>
<feature type="transmembrane region" description="Helical" evidence="8">
    <location>
        <begin position="162"/>
        <end position="185"/>
    </location>
</feature>
<keyword evidence="10" id="KW-1185">Reference proteome</keyword>
<evidence type="ECO:0000256" key="4">
    <source>
        <dbReference type="ARBA" id="ARBA00022475"/>
    </source>
</evidence>
<name>A0ABQ3V208_9CHLR</name>
<evidence type="ECO:0000313" key="9">
    <source>
        <dbReference type="EMBL" id="GHO58617.1"/>
    </source>
</evidence>
<comment type="subcellular location">
    <subcellularLocation>
        <location evidence="1">Cell membrane</location>
        <topology evidence="1">Multi-pass membrane protein</topology>
    </subcellularLocation>
</comment>
<feature type="transmembrane region" description="Helical" evidence="8">
    <location>
        <begin position="316"/>
        <end position="349"/>
    </location>
</feature>
<protein>
    <recommendedName>
        <fullName evidence="11">AI-2E family transporter</fullName>
    </recommendedName>
</protein>
<organism evidence="9 10">
    <name type="scientific">Ktedonobacter robiniae</name>
    <dbReference type="NCBI Taxonomy" id="2778365"/>
    <lineage>
        <taxon>Bacteria</taxon>
        <taxon>Bacillati</taxon>
        <taxon>Chloroflexota</taxon>
        <taxon>Ktedonobacteria</taxon>
        <taxon>Ktedonobacterales</taxon>
        <taxon>Ktedonobacteraceae</taxon>
        <taxon>Ktedonobacter</taxon>
    </lineage>
</organism>
<dbReference type="PANTHER" id="PTHR21716:SF53">
    <property type="entry name" value="PERMEASE PERM-RELATED"/>
    <property type="match status" value="1"/>
</dbReference>
<dbReference type="EMBL" id="BNJG01000003">
    <property type="protein sequence ID" value="GHO58617.1"/>
    <property type="molecule type" value="Genomic_DNA"/>
</dbReference>
<evidence type="ECO:0000256" key="8">
    <source>
        <dbReference type="SAM" id="Phobius"/>
    </source>
</evidence>
<evidence type="ECO:0000256" key="7">
    <source>
        <dbReference type="ARBA" id="ARBA00023136"/>
    </source>
</evidence>
<keyword evidence="5 8" id="KW-0812">Transmembrane</keyword>
<keyword evidence="7 8" id="KW-0472">Membrane</keyword>
<proteinExistence type="inferred from homology"/>
<evidence type="ECO:0008006" key="11">
    <source>
        <dbReference type="Google" id="ProtNLM"/>
    </source>
</evidence>
<feature type="transmembrane region" description="Helical" evidence="8">
    <location>
        <begin position="284"/>
        <end position="304"/>
    </location>
</feature>
<evidence type="ECO:0000256" key="1">
    <source>
        <dbReference type="ARBA" id="ARBA00004651"/>
    </source>
</evidence>
<reference evidence="9 10" key="1">
    <citation type="journal article" date="2021" name="Int. J. Syst. Evol. Microbiol.">
        <title>Reticulibacter mediterranei gen. nov., sp. nov., within the new family Reticulibacteraceae fam. nov., and Ktedonospora formicarum gen. nov., sp. nov., Ktedonobacter robiniae sp. nov., Dictyobacter formicarum sp. nov. and Dictyobacter arantiisoli sp. nov., belonging to the class Ktedonobacteria.</title>
        <authorList>
            <person name="Yabe S."/>
            <person name="Zheng Y."/>
            <person name="Wang C.M."/>
            <person name="Sakai Y."/>
            <person name="Abe K."/>
            <person name="Yokota A."/>
            <person name="Donadio S."/>
            <person name="Cavaletti L."/>
            <person name="Monciardini P."/>
        </authorList>
    </citation>
    <scope>NUCLEOTIDE SEQUENCE [LARGE SCALE GENOMIC DNA]</scope>
    <source>
        <strain evidence="9 10">SOSP1-30</strain>
    </source>
</reference>
<evidence type="ECO:0000313" key="10">
    <source>
        <dbReference type="Proteomes" id="UP000654345"/>
    </source>
</evidence>
<sequence length="372" mass="40811">MPMRVSSEGEATTIDLWRKRFFISVTLLTWLVIVGILARFIGLIAGPIILLTLAGLIAYIIHPLVKILERVLPQPLAIAVVFLALLLLLVSLLYFVILAAIQQLASLITSLQTFVQHPTFQKQLQPIFHFLTQIGSSPQQLVSALQQVAGYLQGAVFNILPFISNLFAIIINAIILTSFCLYFLIDGSRAVRWFRQNTPQRFKAKINFFIDTLERSFGGYVRGQIILAVIITLITAVGASFIGVPFIILLSIIVFVFEFVPIIGAYISGTIGVLFALANGWHTALIMAIFVTIINGVLEGQILAPRILGHAIGLHPIVSIFALLIGSSLFGIIGAVLAAPVAGLCQALVQAYWTNWRDTHPEEFSPKTPEKT</sequence>
<evidence type="ECO:0000256" key="5">
    <source>
        <dbReference type="ARBA" id="ARBA00022692"/>
    </source>
</evidence>
<feature type="transmembrane region" description="Helical" evidence="8">
    <location>
        <begin position="21"/>
        <end position="38"/>
    </location>
</feature>
<gene>
    <name evidence="9" type="ORF">KSB_70920</name>
</gene>
<comment type="caution">
    <text evidence="9">The sequence shown here is derived from an EMBL/GenBank/DDBJ whole genome shotgun (WGS) entry which is preliminary data.</text>
</comment>
<dbReference type="Pfam" id="PF01594">
    <property type="entry name" value="AI-2E_transport"/>
    <property type="match status" value="1"/>
</dbReference>
<feature type="transmembrane region" description="Helical" evidence="8">
    <location>
        <begin position="77"/>
        <end position="101"/>
    </location>
</feature>
<keyword evidence="6 8" id="KW-1133">Transmembrane helix</keyword>
<evidence type="ECO:0000256" key="3">
    <source>
        <dbReference type="ARBA" id="ARBA00022448"/>
    </source>
</evidence>
<feature type="transmembrane region" description="Helical" evidence="8">
    <location>
        <begin position="44"/>
        <end position="65"/>
    </location>
</feature>
<dbReference type="RefSeq" id="WP_201374881.1">
    <property type="nucleotide sequence ID" value="NZ_BNJG01000003.1"/>
</dbReference>